<dbReference type="AlphaFoldDB" id="A0A2P2C7J8"/>
<organism evidence="2">
    <name type="scientific">metagenome</name>
    <dbReference type="NCBI Taxonomy" id="256318"/>
    <lineage>
        <taxon>unclassified sequences</taxon>
        <taxon>metagenomes</taxon>
    </lineage>
</organism>
<evidence type="ECO:0000313" key="2">
    <source>
        <dbReference type="EMBL" id="CUR57969.1"/>
    </source>
</evidence>
<reference evidence="2" key="1">
    <citation type="submission" date="2015-08" db="EMBL/GenBank/DDBJ databases">
        <authorList>
            <person name="Babu N.S."/>
            <person name="Beckwith C.J."/>
            <person name="Beseler K.G."/>
            <person name="Brison A."/>
            <person name="Carone J.V."/>
            <person name="Caskin T.P."/>
            <person name="Diamond M."/>
            <person name="Durham M.E."/>
            <person name="Foxe J.M."/>
            <person name="Go M."/>
            <person name="Henderson B.A."/>
            <person name="Jones I.B."/>
            <person name="McGettigan J.A."/>
            <person name="Micheletti S.J."/>
            <person name="Nasrallah M.E."/>
            <person name="Ortiz D."/>
            <person name="Piller C.R."/>
            <person name="Privatt S.R."/>
            <person name="Schneider S.L."/>
            <person name="Sharp S."/>
            <person name="Smith T.C."/>
            <person name="Stanton J.D."/>
            <person name="Ullery H.E."/>
            <person name="Wilson R.J."/>
            <person name="Serrano M.G."/>
            <person name="Buck G."/>
            <person name="Lee V."/>
            <person name="Wang Y."/>
            <person name="Carvalho R."/>
            <person name="Voegtly L."/>
            <person name="Shi R."/>
            <person name="Duckworth R."/>
            <person name="Johnson A."/>
            <person name="Loviza R."/>
            <person name="Walstead R."/>
            <person name="Shah Z."/>
            <person name="Kiflezghi M."/>
            <person name="Wade K."/>
            <person name="Ball S.L."/>
            <person name="Bradley K.W."/>
            <person name="Asai D.J."/>
            <person name="Bowman C.A."/>
            <person name="Russell D.A."/>
            <person name="Pope W.H."/>
            <person name="Jacobs-Sera D."/>
            <person name="Hendrix R.W."/>
            <person name="Hatfull G.F."/>
        </authorList>
    </citation>
    <scope>NUCLEOTIDE SEQUENCE</scope>
</reference>
<protein>
    <submittedName>
        <fullName evidence="2">Uncharacterized protein</fullName>
    </submittedName>
</protein>
<name>A0A2P2C7J8_9ZZZZ</name>
<keyword evidence="1" id="KW-0472">Membrane</keyword>
<feature type="transmembrane region" description="Helical" evidence="1">
    <location>
        <begin position="12"/>
        <end position="34"/>
    </location>
</feature>
<keyword evidence="1" id="KW-0812">Transmembrane</keyword>
<keyword evidence="1" id="KW-1133">Transmembrane helix</keyword>
<dbReference type="EMBL" id="CZKA01000043">
    <property type="protein sequence ID" value="CUR57969.1"/>
    <property type="molecule type" value="Genomic_DNA"/>
</dbReference>
<evidence type="ECO:0000256" key="1">
    <source>
        <dbReference type="SAM" id="Phobius"/>
    </source>
</evidence>
<accession>A0A2P2C7J8</accession>
<proteinExistence type="predicted"/>
<sequence>MRLTRPTRGSAVLAVFVVAGLLVLAILWVIAASIL</sequence>
<gene>
    <name evidence="2" type="ORF">NOCA2480033</name>
</gene>